<keyword evidence="5 6" id="KW-0472">Membrane</keyword>
<proteinExistence type="predicted"/>
<dbReference type="EMBL" id="NHOW01000082">
    <property type="protein sequence ID" value="OYR61625.1"/>
    <property type="molecule type" value="Genomic_DNA"/>
</dbReference>
<dbReference type="PANTHER" id="PTHR30250:SF27">
    <property type="entry name" value="POLYSACCHARIDE BIOSYNTHESIS PROTEIN"/>
    <property type="match status" value="1"/>
</dbReference>
<evidence type="ECO:0000313" key="8">
    <source>
        <dbReference type="EMBL" id="OYR74049.1"/>
    </source>
</evidence>
<dbReference type="PANTHER" id="PTHR30250">
    <property type="entry name" value="PST FAMILY PREDICTED COLANIC ACID TRANSPORTER"/>
    <property type="match status" value="1"/>
</dbReference>
<comment type="subcellular location">
    <subcellularLocation>
        <location evidence="1">Cell membrane</location>
        <topology evidence="1">Multi-pass membrane protein</topology>
    </subcellularLocation>
</comment>
<keyword evidence="4 6" id="KW-1133">Transmembrane helix</keyword>
<gene>
    <name evidence="8" type="ORF">DJ76_07335</name>
    <name evidence="7" type="ORF">DJ83_07385</name>
</gene>
<name>A0A256IYL4_HALEZ</name>
<dbReference type="CDD" id="cd13128">
    <property type="entry name" value="MATE_Wzx_like"/>
    <property type="match status" value="1"/>
</dbReference>
<accession>A0A256IYL4</accession>
<evidence type="ECO:0000256" key="6">
    <source>
        <dbReference type="SAM" id="Phobius"/>
    </source>
</evidence>
<comment type="caution">
    <text evidence="7">The sequence shown here is derived from an EMBL/GenBank/DDBJ whole genome shotgun (WGS) entry which is preliminary data.</text>
</comment>
<reference evidence="9 10" key="1">
    <citation type="journal article" date="2014" name="Front. Microbiol.">
        <title>Population and genomic analysis of the genus Halorubrum.</title>
        <authorList>
            <person name="Fullmer M.S."/>
            <person name="Soucy S.M."/>
            <person name="Swithers K.S."/>
            <person name="Makkay A.M."/>
            <person name="Wheeler R."/>
            <person name="Ventosa A."/>
            <person name="Gogarten J.P."/>
            <person name="Papke R.T."/>
        </authorList>
    </citation>
    <scope>NUCLEOTIDE SEQUENCE [LARGE SCALE GENOMIC DNA]</scope>
    <source>
        <strain evidence="8 10">Ec15</strain>
        <strain evidence="7 9">LD3</strain>
    </source>
</reference>
<sequence length="512" mass="55071">MSSDSDSVIRTLVKGGGILFIGFVLELSLSFGAKLLMARLLEKTSYGSVSLGIVLAANVSTILLFGLNIGVARYLPRVNGSAKERGLIRTAFVSTVPVAVTVAAIIYILSDPIAIVVFDDPSIASELTIFALAIPFAVLMKLGVGVVQGKKLALPKVLIRQIAQPVSRFVFITLALWFGLASMGVSWAYVASYAVAAFLAMYFVVRYVSLPGTGPSTQMRGELFSFSAPLAVSSVTMLVFSGIGIDTLMIGYFGTTEAVADYNVVFPLASVLTLVFTSFSFIFMPVLSELHAEERGDELRRLYTVVTKWIFLGTLPLFLLFVFFPNEAISYTFGSNYSEAGTALTVLAVGFFSHTLVGPNESTLNSIGATKHVMYDNITAAVVNIMINFLLIPTYGIIGAAVGTTVAYIILNSLYSYHVFVLTGVHPFSMAMLKPGIGGIVIGLVVYFIVTSAFQITPLVLVAASLVYAIFYTVAVLLLGGVEREEVMLVLSFEERFGVDLGPLKRVVNRLL</sequence>
<feature type="transmembrane region" description="Helical" evidence="6">
    <location>
        <begin position="12"/>
        <end position="33"/>
    </location>
</feature>
<dbReference type="AlphaFoldDB" id="A0A256IYL4"/>
<dbReference type="InterPro" id="IPR002797">
    <property type="entry name" value="Polysacc_synth"/>
</dbReference>
<reference evidence="7" key="2">
    <citation type="submission" date="2017-05" db="EMBL/GenBank/DDBJ databases">
        <authorList>
            <person name="Song R."/>
            <person name="Chenine A.L."/>
            <person name="Ruprecht R.M."/>
        </authorList>
    </citation>
    <scope>NUCLEOTIDE SEQUENCE</scope>
    <source>
        <strain evidence="8">Ec15</strain>
        <strain evidence="7">LD3</strain>
    </source>
</reference>
<evidence type="ECO:0000313" key="7">
    <source>
        <dbReference type="EMBL" id="OYR61625.1"/>
    </source>
</evidence>
<dbReference type="InterPro" id="IPR050833">
    <property type="entry name" value="Poly_Biosynth_Transport"/>
</dbReference>
<keyword evidence="2" id="KW-1003">Cell membrane</keyword>
<evidence type="ECO:0000313" key="9">
    <source>
        <dbReference type="Proteomes" id="UP000216409"/>
    </source>
</evidence>
<evidence type="ECO:0000313" key="10">
    <source>
        <dbReference type="Proteomes" id="UP000216925"/>
    </source>
</evidence>
<dbReference type="Pfam" id="PF01943">
    <property type="entry name" value="Polysacc_synt"/>
    <property type="match status" value="1"/>
</dbReference>
<dbReference type="Proteomes" id="UP000216925">
    <property type="component" value="Unassembled WGS sequence"/>
</dbReference>
<feature type="transmembrane region" description="Helical" evidence="6">
    <location>
        <begin position="168"/>
        <end position="185"/>
    </location>
</feature>
<feature type="transmembrane region" description="Helical" evidence="6">
    <location>
        <begin position="129"/>
        <end position="147"/>
    </location>
</feature>
<dbReference type="Proteomes" id="UP000216409">
    <property type="component" value="Unassembled WGS sequence"/>
</dbReference>
<dbReference type="EMBL" id="NHPD01000036">
    <property type="protein sequence ID" value="OYR74049.1"/>
    <property type="molecule type" value="Genomic_DNA"/>
</dbReference>
<feature type="transmembrane region" description="Helical" evidence="6">
    <location>
        <begin position="230"/>
        <end position="253"/>
    </location>
</feature>
<feature type="transmembrane region" description="Helical" evidence="6">
    <location>
        <begin position="265"/>
        <end position="290"/>
    </location>
</feature>
<feature type="transmembrane region" description="Helical" evidence="6">
    <location>
        <begin position="437"/>
        <end position="456"/>
    </location>
</feature>
<feature type="transmembrane region" description="Helical" evidence="6">
    <location>
        <begin position="87"/>
        <end position="109"/>
    </location>
</feature>
<dbReference type="RefSeq" id="WP_094494906.1">
    <property type="nucleotide sequence ID" value="NZ_NHOW01000082.1"/>
</dbReference>
<feature type="transmembrane region" description="Helical" evidence="6">
    <location>
        <begin position="378"/>
        <end position="400"/>
    </location>
</feature>
<feature type="transmembrane region" description="Helical" evidence="6">
    <location>
        <begin position="191"/>
        <end position="209"/>
    </location>
</feature>
<organism evidence="7 9">
    <name type="scientific">Halorubrum ezzemoulense</name>
    <name type="common">Halorubrum chaoviator</name>
    <dbReference type="NCBI Taxonomy" id="337243"/>
    <lineage>
        <taxon>Archaea</taxon>
        <taxon>Methanobacteriati</taxon>
        <taxon>Methanobacteriota</taxon>
        <taxon>Stenosarchaea group</taxon>
        <taxon>Halobacteria</taxon>
        <taxon>Halobacteriales</taxon>
        <taxon>Haloferacaceae</taxon>
        <taxon>Halorubrum</taxon>
    </lineage>
</organism>
<keyword evidence="3 6" id="KW-0812">Transmembrane</keyword>
<evidence type="ECO:0000256" key="1">
    <source>
        <dbReference type="ARBA" id="ARBA00004651"/>
    </source>
</evidence>
<feature type="transmembrane region" description="Helical" evidence="6">
    <location>
        <begin position="302"/>
        <end position="324"/>
    </location>
</feature>
<evidence type="ECO:0000256" key="3">
    <source>
        <dbReference type="ARBA" id="ARBA00022692"/>
    </source>
</evidence>
<protein>
    <submittedName>
        <fullName evidence="7">Uncharacterized protein</fullName>
    </submittedName>
</protein>
<feature type="transmembrane region" description="Helical" evidence="6">
    <location>
        <begin position="462"/>
        <end position="482"/>
    </location>
</feature>
<evidence type="ECO:0000256" key="5">
    <source>
        <dbReference type="ARBA" id="ARBA00023136"/>
    </source>
</evidence>
<feature type="transmembrane region" description="Helical" evidence="6">
    <location>
        <begin position="336"/>
        <end position="357"/>
    </location>
</feature>
<evidence type="ECO:0000256" key="4">
    <source>
        <dbReference type="ARBA" id="ARBA00022989"/>
    </source>
</evidence>
<dbReference type="GO" id="GO:0005886">
    <property type="term" value="C:plasma membrane"/>
    <property type="evidence" value="ECO:0007669"/>
    <property type="project" value="UniProtKB-SubCell"/>
</dbReference>
<feature type="transmembrane region" description="Helical" evidence="6">
    <location>
        <begin position="53"/>
        <end position="75"/>
    </location>
</feature>
<evidence type="ECO:0000256" key="2">
    <source>
        <dbReference type="ARBA" id="ARBA00022475"/>
    </source>
</evidence>